<reference evidence="1" key="1">
    <citation type="submission" date="2016-01" db="EMBL/GenBank/DDBJ databases">
        <authorList>
            <person name="Peeters Charlotte."/>
        </authorList>
    </citation>
    <scope>NUCLEOTIDE SEQUENCE</scope>
    <source>
        <strain evidence="1">LMG 22936</strain>
    </source>
</reference>
<dbReference type="STRING" id="326475.AWB66_01798"/>
<proteinExistence type="predicted"/>
<comment type="caution">
    <text evidence="1">The sequence shown here is derived from an EMBL/GenBank/DDBJ whole genome shotgun (WGS) entry which is preliminary data.</text>
</comment>
<evidence type="ECO:0000313" key="1">
    <source>
        <dbReference type="EMBL" id="SAL30794.1"/>
    </source>
</evidence>
<protein>
    <recommendedName>
        <fullName evidence="3">Methyltransferase domain protein</fullName>
    </recommendedName>
</protein>
<dbReference type="AlphaFoldDB" id="A0A158GFA3"/>
<evidence type="ECO:0000313" key="2">
    <source>
        <dbReference type="Proteomes" id="UP000054717"/>
    </source>
</evidence>
<organism evidence="1 2">
    <name type="scientific">Caballeronia telluris</name>
    <dbReference type="NCBI Taxonomy" id="326475"/>
    <lineage>
        <taxon>Bacteria</taxon>
        <taxon>Pseudomonadati</taxon>
        <taxon>Pseudomonadota</taxon>
        <taxon>Betaproteobacteria</taxon>
        <taxon>Burkholderiales</taxon>
        <taxon>Burkholderiaceae</taxon>
        <taxon>Caballeronia</taxon>
    </lineage>
</organism>
<evidence type="ECO:0008006" key="3">
    <source>
        <dbReference type="Google" id="ProtNLM"/>
    </source>
</evidence>
<keyword evidence="2" id="KW-1185">Reference proteome</keyword>
<sequence length="270" mass="29876">MNTTTISSFKTRVKRKIKWPLIAAVAALPDWAQTLLFVPVIRRLGERVPVLRVVYSGCYRTHPIDRRLGTDTGGIYPPESLSGTGVGAGNLPYMGSQPSIVRRALEQVGDVRGRTFIDIGCGKGRPMIVATEFPFEAVLGYDLAAPLVEIANSNAAIVARRFPQRTPMRAFVENALELKFSKGRLVIFLFNPFGAALMTTLLHNLEKGLADGTIEEMTVVYIYPVCAHVFDQSKRLTRQFALSMPYASDEIGYGTEAQQDVIIWNSVPQR</sequence>
<name>A0A158GFA3_9BURK</name>
<dbReference type="Proteomes" id="UP000054717">
    <property type="component" value="Unassembled WGS sequence"/>
</dbReference>
<dbReference type="InterPro" id="IPR029063">
    <property type="entry name" value="SAM-dependent_MTases_sf"/>
</dbReference>
<dbReference type="Gene3D" id="3.40.50.150">
    <property type="entry name" value="Vaccinia Virus protein VP39"/>
    <property type="match status" value="1"/>
</dbReference>
<dbReference type="SUPFAM" id="SSF53335">
    <property type="entry name" value="S-adenosyl-L-methionine-dependent methyltransferases"/>
    <property type="match status" value="1"/>
</dbReference>
<dbReference type="RefSeq" id="WP_125469690.1">
    <property type="nucleotide sequence ID" value="NZ_FCNZ02000005.1"/>
</dbReference>
<gene>
    <name evidence="1" type="ORF">AWB66_01798</name>
</gene>
<accession>A0A158GFA3</accession>
<dbReference type="EMBL" id="FCNZ02000005">
    <property type="protein sequence ID" value="SAL30794.1"/>
    <property type="molecule type" value="Genomic_DNA"/>
</dbReference>